<reference evidence="17 18" key="1">
    <citation type="submission" date="2018-10" db="EMBL/GenBank/DDBJ databases">
        <title>Fifty Aureobasidium pullulans genomes reveal a recombining polyextremotolerant generalist.</title>
        <authorList>
            <person name="Gostincar C."/>
            <person name="Turk M."/>
            <person name="Zajc J."/>
            <person name="Gunde-Cimerman N."/>
        </authorList>
    </citation>
    <scope>NUCLEOTIDE SEQUENCE [LARGE SCALE GENOMIC DNA]</scope>
    <source>
        <strain evidence="17 18">EXF-11900</strain>
    </source>
</reference>
<evidence type="ECO:0000256" key="6">
    <source>
        <dbReference type="ARBA" id="ARBA00022617"/>
    </source>
</evidence>
<evidence type="ECO:0000256" key="10">
    <source>
        <dbReference type="ARBA" id="ARBA00023004"/>
    </source>
</evidence>
<keyword evidence="7" id="KW-0336">GPI-anchor</keyword>
<evidence type="ECO:0000256" key="14">
    <source>
        <dbReference type="ARBA" id="ARBA00023288"/>
    </source>
</evidence>
<evidence type="ECO:0000256" key="13">
    <source>
        <dbReference type="ARBA" id="ARBA00023180"/>
    </source>
</evidence>
<dbReference type="GO" id="GO:0046872">
    <property type="term" value="F:metal ion binding"/>
    <property type="evidence" value="ECO:0007669"/>
    <property type="project" value="UniProtKB-KW"/>
</dbReference>
<evidence type="ECO:0000256" key="9">
    <source>
        <dbReference type="ARBA" id="ARBA00022729"/>
    </source>
</evidence>
<dbReference type="InterPro" id="IPR051735">
    <property type="entry name" value="CFEM_domain"/>
</dbReference>
<proteinExistence type="inferred from homology"/>
<evidence type="ECO:0000256" key="1">
    <source>
        <dbReference type="ARBA" id="ARBA00004609"/>
    </source>
</evidence>
<evidence type="ECO:0000256" key="3">
    <source>
        <dbReference type="ARBA" id="ARBA00010031"/>
    </source>
</evidence>
<organism evidence="17 18">
    <name type="scientific">Aureobasidium pullulans</name>
    <name type="common">Black yeast</name>
    <name type="synonym">Pullularia pullulans</name>
    <dbReference type="NCBI Taxonomy" id="5580"/>
    <lineage>
        <taxon>Eukaryota</taxon>
        <taxon>Fungi</taxon>
        <taxon>Dikarya</taxon>
        <taxon>Ascomycota</taxon>
        <taxon>Pezizomycotina</taxon>
        <taxon>Dothideomycetes</taxon>
        <taxon>Dothideomycetidae</taxon>
        <taxon>Dothideales</taxon>
        <taxon>Saccotheciaceae</taxon>
        <taxon>Aureobasidium</taxon>
    </lineage>
</organism>
<evidence type="ECO:0000256" key="15">
    <source>
        <dbReference type="PROSITE-ProRule" id="PRU01356"/>
    </source>
</evidence>
<sequence>MYPSRIILTFSYIRLLRIPHHRTTKMRTTALAVIAAATLATAQLGSIPSCAMSCISQALPASCNLNPQCICADASFISTISCCVSTACDTAGQQAALGYAQQICAPVGVTNLPTAASCATGSVSSSGTSAAAVATATGSAASSSLSSASQSLSSLASSASQVASSRSSSGSSAAASGTSSAASAVRSASSSVASAASSASSSAAAAATGGAASLNPMGMAGVAALGAFALL</sequence>
<keyword evidence="10" id="KW-0408">Iron</keyword>
<evidence type="ECO:0000256" key="7">
    <source>
        <dbReference type="ARBA" id="ARBA00022622"/>
    </source>
</evidence>
<dbReference type="PANTHER" id="PTHR37928:SF2">
    <property type="entry name" value="GPI ANCHORED CFEM DOMAIN PROTEIN (AFU_ORTHOLOGUE AFUA_6G10580)"/>
    <property type="match status" value="1"/>
</dbReference>
<dbReference type="GO" id="GO:0005886">
    <property type="term" value="C:plasma membrane"/>
    <property type="evidence" value="ECO:0007669"/>
    <property type="project" value="UniProtKB-SubCell"/>
</dbReference>
<keyword evidence="14" id="KW-0449">Lipoprotein</keyword>
<keyword evidence="12 15" id="KW-1015">Disulfide bond</keyword>
<evidence type="ECO:0000313" key="17">
    <source>
        <dbReference type="EMBL" id="THV70969.1"/>
    </source>
</evidence>
<dbReference type="EMBL" id="QZAF01000172">
    <property type="protein sequence ID" value="THV70969.1"/>
    <property type="molecule type" value="Genomic_DNA"/>
</dbReference>
<keyword evidence="11" id="KW-0472">Membrane</keyword>
<dbReference type="PANTHER" id="PTHR37928">
    <property type="entry name" value="CFEM DOMAIN PROTEIN (AFU_ORTHOLOGUE AFUA_6G14090)"/>
    <property type="match status" value="1"/>
</dbReference>
<keyword evidence="9" id="KW-0732">Signal</keyword>
<accession>A0A4S8SK57</accession>
<evidence type="ECO:0000256" key="8">
    <source>
        <dbReference type="ARBA" id="ARBA00022723"/>
    </source>
</evidence>
<dbReference type="InterPro" id="IPR008427">
    <property type="entry name" value="Extracellular_membr_CFEM_dom"/>
</dbReference>
<evidence type="ECO:0000256" key="2">
    <source>
        <dbReference type="ARBA" id="ARBA00004613"/>
    </source>
</evidence>
<keyword evidence="4" id="KW-1003">Cell membrane</keyword>
<keyword evidence="5" id="KW-0964">Secreted</keyword>
<keyword evidence="13" id="KW-0325">Glycoprotein</keyword>
<dbReference type="Pfam" id="PF05730">
    <property type="entry name" value="CFEM"/>
    <property type="match status" value="1"/>
</dbReference>
<comment type="caution">
    <text evidence="15">Lacks conserved residue(s) required for the propagation of feature annotation.</text>
</comment>
<keyword evidence="6" id="KW-0349">Heme</keyword>
<protein>
    <recommendedName>
        <fullName evidence="16">CFEM domain-containing protein</fullName>
    </recommendedName>
</protein>
<dbReference type="GO" id="GO:0005576">
    <property type="term" value="C:extracellular region"/>
    <property type="evidence" value="ECO:0007669"/>
    <property type="project" value="UniProtKB-SubCell"/>
</dbReference>
<evidence type="ECO:0000256" key="5">
    <source>
        <dbReference type="ARBA" id="ARBA00022525"/>
    </source>
</evidence>
<evidence type="ECO:0000256" key="4">
    <source>
        <dbReference type="ARBA" id="ARBA00022475"/>
    </source>
</evidence>
<dbReference type="PROSITE" id="PS52012">
    <property type="entry name" value="CFEM"/>
    <property type="match status" value="1"/>
</dbReference>
<dbReference type="GO" id="GO:0098552">
    <property type="term" value="C:side of membrane"/>
    <property type="evidence" value="ECO:0007669"/>
    <property type="project" value="UniProtKB-KW"/>
</dbReference>
<comment type="caution">
    <text evidence="17">The sequence shown here is derived from an EMBL/GenBank/DDBJ whole genome shotgun (WGS) entry which is preliminary data.</text>
</comment>
<evidence type="ECO:0000256" key="12">
    <source>
        <dbReference type="ARBA" id="ARBA00023157"/>
    </source>
</evidence>
<keyword evidence="8" id="KW-0479">Metal-binding</keyword>
<evidence type="ECO:0000256" key="11">
    <source>
        <dbReference type="ARBA" id="ARBA00023136"/>
    </source>
</evidence>
<feature type="disulfide bond" evidence="15">
    <location>
        <begin position="71"/>
        <end position="104"/>
    </location>
</feature>
<feature type="domain" description="CFEM" evidence="16">
    <location>
        <begin position="23"/>
        <end position="132"/>
    </location>
</feature>
<evidence type="ECO:0000313" key="18">
    <source>
        <dbReference type="Proteomes" id="UP000304951"/>
    </source>
</evidence>
<dbReference type="AlphaFoldDB" id="A0A4S8SK57"/>
<evidence type="ECO:0000259" key="16">
    <source>
        <dbReference type="PROSITE" id="PS52012"/>
    </source>
</evidence>
<dbReference type="Proteomes" id="UP000304951">
    <property type="component" value="Unassembled WGS sequence"/>
</dbReference>
<comment type="subcellular location">
    <subcellularLocation>
        <location evidence="1">Cell membrane</location>
        <topology evidence="1">Lipid-anchor</topology>
        <topology evidence="1">GPI-anchor</topology>
    </subcellularLocation>
    <subcellularLocation>
        <location evidence="2">Secreted</location>
    </subcellularLocation>
</comment>
<gene>
    <name evidence="17" type="ORF">D6D28_04774</name>
</gene>
<name>A0A4S8SK57_AURPU</name>
<comment type="similarity">
    <text evidence="3">Belongs to the RBT5 family.</text>
</comment>